<gene>
    <name evidence="1" type="ORF">MDA_GLEAN10023166</name>
</gene>
<accession>L5LFC9</accession>
<name>L5LFC9_MYODS</name>
<protein>
    <submittedName>
        <fullName evidence="1">Uncharacterized protein</fullName>
    </submittedName>
</protein>
<evidence type="ECO:0000313" key="1">
    <source>
        <dbReference type="EMBL" id="ELK25019.1"/>
    </source>
</evidence>
<evidence type="ECO:0000313" key="2">
    <source>
        <dbReference type="Proteomes" id="UP000010556"/>
    </source>
</evidence>
<dbReference type="EMBL" id="KB112367">
    <property type="protein sequence ID" value="ELK25019.1"/>
    <property type="molecule type" value="Genomic_DNA"/>
</dbReference>
<dbReference type="Proteomes" id="UP000010556">
    <property type="component" value="Unassembled WGS sequence"/>
</dbReference>
<keyword evidence="2" id="KW-1185">Reference proteome</keyword>
<organism evidence="1 2">
    <name type="scientific">Myotis davidii</name>
    <name type="common">David's myotis</name>
    <dbReference type="NCBI Taxonomy" id="225400"/>
    <lineage>
        <taxon>Eukaryota</taxon>
        <taxon>Metazoa</taxon>
        <taxon>Chordata</taxon>
        <taxon>Craniata</taxon>
        <taxon>Vertebrata</taxon>
        <taxon>Euteleostomi</taxon>
        <taxon>Mammalia</taxon>
        <taxon>Eutheria</taxon>
        <taxon>Laurasiatheria</taxon>
        <taxon>Chiroptera</taxon>
        <taxon>Yangochiroptera</taxon>
        <taxon>Vespertilionidae</taxon>
        <taxon>Myotis</taxon>
    </lineage>
</organism>
<sequence length="114" mass="12217">MSFHHSWTPPPLSTSCFLQISAQPPSSGALGLPCDCGISEMAPQAVSSTQVSAQSLPGARQCTDPDEKEWSFLTPAIAGPREASARGEVERPVLTDDVQQVLRDLLARTAERQI</sequence>
<proteinExistence type="predicted"/>
<reference evidence="2" key="1">
    <citation type="journal article" date="2013" name="Science">
        <title>Comparative analysis of bat genomes provides insight into the evolution of flight and immunity.</title>
        <authorList>
            <person name="Zhang G."/>
            <person name="Cowled C."/>
            <person name="Shi Z."/>
            <person name="Huang Z."/>
            <person name="Bishop-Lilly K.A."/>
            <person name="Fang X."/>
            <person name="Wynne J.W."/>
            <person name="Xiong Z."/>
            <person name="Baker M.L."/>
            <person name="Zhao W."/>
            <person name="Tachedjian M."/>
            <person name="Zhu Y."/>
            <person name="Zhou P."/>
            <person name="Jiang X."/>
            <person name="Ng J."/>
            <person name="Yang L."/>
            <person name="Wu L."/>
            <person name="Xiao J."/>
            <person name="Feng Y."/>
            <person name="Chen Y."/>
            <person name="Sun X."/>
            <person name="Zhang Y."/>
            <person name="Marsh G.A."/>
            <person name="Crameri G."/>
            <person name="Broder C.C."/>
            <person name="Frey K.G."/>
            <person name="Wang L.F."/>
            <person name="Wang J."/>
        </authorList>
    </citation>
    <scope>NUCLEOTIDE SEQUENCE [LARGE SCALE GENOMIC DNA]</scope>
</reference>
<dbReference type="AlphaFoldDB" id="L5LFC9"/>